<keyword evidence="3 5" id="KW-0694">RNA-binding</keyword>
<comment type="function">
    <text evidence="5">Key component of the ribosome quality control system (RQC), a ribosome-associated complex that mediates the extraction of incompletely synthesized nascent chains from stalled ribosomes and their subsequent degradation. RqcH recruits Ala-charged tRNA, and with RqcP directs the elongation of stalled nascent chains on 50S ribosomal subunits, leading to non-templated C-terminal alanine extensions (Ala tail). The Ala tail promotes nascent chain degradation. May add between 1 and at least 8 Ala residues. Binds to stalled 50S ribosomal subunits.</text>
</comment>
<dbReference type="HAMAP" id="MF_00844_B">
    <property type="entry name" value="RqcH_B"/>
    <property type="match status" value="1"/>
</dbReference>
<dbReference type="Gene3D" id="1.10.8.50">
    <property type="match status" value="1"/>
</dbReference>
<dbReference type="Pfam" id="PF05833">
    <property type="entry name" value="NFACT_N"/>
    <property type="match status" value="1"/>
</dbReference>
<evidence type="ECO:0000313" key="7">
    <source>
        <dbReference type="EMBL" id="MDQ0165690.1"/>
    </source>
</evidence>
<gene>
    <name evidence="5" type="primary">rqcH</name>
    <name evidence="7" type="ORF">J2S11_001591</name>
</gene>
<feature type="coiled-coil region" evidence="5">
    <location>
        <begin position="379"/>
        <end position="413"/>
    </location>
</feature>
<dbReference type="Gene3D" id="3.40.970.40">
    <property type="entry name" value="fibrinogen binding protein from staphylococcus aureus domain like"/>
    <property type="match status" value="1"/>
</dbReference>
<proteinExistence type="inferred from homology"/>
<keyword evidence="2 5" id="KW-0699">rRNA-binding</keyword>
<evidence type="ECO:0000256" key="1">
    <source>
        <dbReference type="ARBA" id="ARBA00022555"/>
    </source>
</evidence>
<dbReference type="InterPro" id="IPR051608">
    <property type="entry name" value="RQC_Subunit_NEMF"/>
</dbReference>
<evidence type="ECO:0000313" key="8">
    <source>
        <dbReference type="Proteomes" id="UP001235840"/>
    </source>
</evidence>
<dbReference type="InterPro" id="IPR008532">
    <property type="entry name" value="NFACT_RNA-bd"/>
</dbReference>
<dbReference type="Proteomes" id="UP001235840">
    <property type="component" value="Unassembled WGS sequence"/>
</dbReference>
<accession>A0ABT9VYK0</accession>
<keyword evidence="1 5" id="KW-0820">tRNA-binding</keyword>
<keyword evidence="8" id="KW-1185">Reference proteome</keyword>
<evidence type="ECO:0000256" key="4">
    <source>
        <dbReference type="ARBA" id="ARBA00022917"/>
    </source>
</evidence>
<feature type="coiled-coil region" evidence="5">
    <location>
        <begin position="294"/>
        <end position="321"/>
    </location>
</feature>
<dbReference type="PANTHER" id="PTHR15239:SF6">
    <property type="entry name" value="RIBOSOME QUALITY CONTROL COMPLEX SUBUNIT NEMF"/>
    <property type="match status" value="1"/>
</dbReference>
<organism evidence="7 8">
    <name type="scientific">Caldalkalibacillus horti</name>
    <dbReference type="NCBI Taxonomy" id="77523"/>
    <lineage>
        <taxon>Bacteria</taxon>
        <taxon>Bacillati</taxon>
        <taxon>Bacillota</taxon>
        <taxon>Bacilli</taxon>
        <taxon>Bacillales</taxon>
        <taxon>Bacillaceae</taxon>
        <taxon>Caldalkalibacillus</taxon>
    </lineage>
</organism>
<evidence type="ECO:0000256" key="3">
    <source>
        <dbReference type="ARBA" id="ARBA00022884"/>
    </source>
</evidence>
<dbReference type="PANTHER" id="PTHR15239">
    <property type="entry name" value="NUCLEAR EXPORT MEDIATOR FACTOR NEMF"/>
    <property type="match status" value="1"/>
</dbReference>
<reference evidence="7 8" key="1">
    <citation type="submission" date="2023-07" db="EMBL/GenBank/DDBJ databases">
        <title>Genomic Encyclopedia of Type Strains, Phase IV (KMG-IV): sequencing the most valuable type-strain genomes for metagenomic binning, comparative biology and taxonomic classification.</title>
        <authorList>
            <person name="Goeker M."/>
        </authorList>
    </citation>
    <scope>NUCLEOTIDE SEQUENCE [LARGE SCALE GENOMIC DNA]</scope>
    <source>
        <strain evidence="7 8">DSM 12751</strain>
    </source>
</reference>
<name>A0ABT9VYK0_9BACI</name>
<dbReference type="RefSeq" id="WP_307393071.1">
    <property type="nucleotide sequence ID" value="NZ_BAAADK010000011.1"/>
</dbReference>
<evidence type="ECO:0000259" key="6">
    <source>
        <dbReference type="Pfam" id="PF05670"/>
    </source>
</evidence>
<comment type="similarity">
    <text evidence="5">Belongs to the NEMF family.</text>
</comment>
<comment type="caution">
    <text evidence="7">The sequence shown here is derived from an EMBL/GenBank/DDBJ whole genome shotgun (WGS) entry which is preliminary data.</text>
</comment>
<feature type="domain" description="NFACT RNA-binding" evidence="6">
    <location>
        <begin position="452"/>
        <end position="540"/>
    </location>
</feature>
<comment type="subunit">
    <text evidence="5">Associates with stalled 50S ribosomal subunits. Binds to RqcP.</text>
</comment>
<dbReference type="Gene3D" id="2.30.310.10">
    <property type="entry name" value="ibrinogen binding protein from staphylococcus aureus domain"/>
    <property type="match status" value="1"/>
</dbReference>
<protein>
    <recommendedName>
        <fullName evidence="5">Rqc2 homolog RqcH</fullName>
        <shortName evidence="5">RqcH</shortName>
    </recommendedName>
</protein>
<dbReference type="InterPro" id="IPR043682">
    <property type="entry name" value="RqcH_bacterial"/>
</dbReference>
<dbReference type="EMBL" id="JAUSTY010000005">
    <property type="protein sequence ID" value="MDQ0165690.1"/>
    <property type="molecule type" value="Genomic_DNA"/>
</dbReference>
<keyword evidence="4 5" id="KW-0648">Protein biosynthesis</keyword>
<evidence type="ECO:0000256" key="2">
    <source>
        <dbReference type="ARBA" id="ARBA00022730"/>
    </source>
</evidence>
<evidence type="ECO:0000256" key="5">
    <source>
        <dbReference type="HAMAP-Rule" id="MF_00844"/>
    </source>
</evidence>
<sequence>MAFDGMMVYGIVDELQQLEHGRISKIYQPYDRDLVFHIRANGRNVRLLLSANPSYPRIHLTEQSFENPMEAPMFCMLLRKHLEGGIIQRVEQINMERIIHIDVRSRDELGETTYKRLIIEIMGRHSNIILIDVERNMILDSIHHVTGAISQHRVVLPGRTYVSPPDQFKQHPFEATADDVVKKLNFNAGKLDQQLVQQFSGISPLLAKEVLFRAGLPNRESVTQSFLDLMNSIKKKEFSPSLINSSDKVHFYLIELKHIKGGVVPFPTISKLLEAFYHGKAERDQVKQRANDFAKFISNEMKKNEKKLTKLQQTLDNSLKADTYKLHGELLTAYMHQAKRGDTSIQVINYYDEKGETLDIPLNPELTPNENAQQFFKLYQKAKNSKEAVIQQIELTNQELRYFEELIQQLEHASPRDVEEIREELIEGGYIRDRRKQKKKKKKDEKPQLDQYQSSEGVEILVGKNNKQNEYLTNRLARPNETWLHTKDIPGSHVVIRSEQITDQTLLEAAQLAAYYSKARSSSQVPVDYTLIRHVKKPNGSKPGYVIYDNQQTVYVTPVEEQVNALKK</sequence>
<dbReference type="Pfam" id="PF05670">
    <property type="entry name" value="NFACT-R_1"/>
    <property type="match status" value="1"/>
</dbReference>
<keyword evidence="5" id="KW-0175">Coiled coil</keyword>